<comment type="caution">
    <text evidence="2">The sequence shown here is derived from an EMBL/GenBank/DDBJ whole genome shotgun (WGS) entry which is preliminary data.</text>
</comment>
<sequence length="103" mass="10990">MRMIAAAMPVVVPVAVAVLLGPVGCSKPEPHLDSKVAVFPHDDATDDQRAAIDQELRAMPGVRGVSFESKRQAYESAAAAYARLMKACRAHLPPARFGPALPR</sequence>
<feature type="domain" description="FtsX extracellular" evidence="1">
    <location>
        <begin position="35"/>
        <end position="82"/>
    </location>
</feature>
<keyword evidence="3" id="KW-1185">Reference proteome</keyword>
<dbReference type="EMBL" id="BAABJQ010000005">
    <property type="protein sequence ID" value="GAA5182876.1"/>
    <property type="molecule type" value="Genomic_DNA"/>
</dbReference>
<evidence type="ECO:0000313" key="2">
    <source>
        <dbReference type="EMBL" id="GAA5182876.1"/>
    </source>
</evidence>
<dbReference type="RefSeq" id="WP_345628362.1">
    <property type="nucleotide sequence ID" value="NZ_BAABJQ010000005.1"/>
</dbReference>
<evidence type="ECO:0000313" key="3">
    <source>
        <dbReference type="Proteomes" id="UP001501570"/>
    </source>
</evidence>
<organism evidence="2 3">
    <name type="scientific">Rugosimonospora acidiphila</name>
    <dbReference type="NCBI Taxonomy" id="556531"/>
    <lineage>
        <taxon>Bacteria</taxon>
        <taxon>Bacillati</taxon>
        <taxon>Actinomycetota</taxon>
        <taxon>Actinomycetes</taxon>
        <taxon>Micromonosporales</taxon>
        <taxon>Micromonosporaceae</taxon>
        <taxon>Rugosimonospora</taxon>
    </lineage>
</organism>
<dbReference type="Proteomes" id="UP001501570">
    <property type="component" value="Unassembled WGS sequence"/>
</dbReference>
<proteinExistence type="predicted"/>
<evidence type="ECO:0000259" key="1">
    <source>
        <dbReference type="Pfam" id="PF18075"/>
    </source>
</evidence>
<dbReference type="InterPro" id="IPR040690">
    <property type="entry name" value="FtsX_ECD"/>
</dbReference>
<dbReference type="Gene3D" id="3.30.70.3040">
    <property type="match status" value="1"/>
</dbReference>
<name>A0ABP9RQL4_9ACTN</name>
<reference evidence="3" key="1">
    <citation type="journal article" date="2019" name="Int. J. Syst. Evol. Microbiol.">
        <title>The Global Catalogue of Microorganisms (GCM) 10K type strain sequencing project: providing services to taxonomists for standard genome sequencing and annotation.</title>
        <authorList>
            <consortium name="The Broad Institute Genomics Platform"/>
            <consortium name="The Broad Institute Genome Sequencing Center for Infectious Disease"/>
            <person name="Wu L."/>
            <person name="Ma J."/>
        </authorList>
    </citation>
    <scope>NUCLEOTIDE SEQUENCE [LARGE SCALE GENOMIC DNA]</scope>
    <source>
        <strain evidence="3">JCM 18304</strain>
    </source>
</reference>
<gene>
    <name evidence="2" type="ORF">GCM10023322_20760</name>
</gene>
<dbReference type="Pfam" id="PF18075">
    <property type="entry name" value="FtsX_ECD"/>
    <property type="match status" value="1"/>
</dbReference>
<protein>
    <recommendedName>
        <fullName evidence="1">FtsX extracellular domain-containing protein</fullName>
    </recommendedName>
</protein>
<accession>A0ABP9RQL4</accession>